<dbReference type="InterPro" id="IPR025193">
    <property type="entry name" value="DUF4114"/>
</dbReference>
<dbReference type="InterPro" id="IPR001343">
    <property type="entry name" value="Hemolysn_Ca-bd"/>
</dbReference>
<dbReference type="PRINTS" id="PR00313">
    <property type="entry name" value="CABNDNGRPT"/>
</dbReference>
<dbReference type="KEGG" id="ttq:NIES37_45280"/>
<evidence type="ECO:0000313" key="7">
    <source>
        <dbReference type="EMBL" id="BAZ00533.1"/>
    </source>
</evidence>
<dbReference type="GO" id="GO:0030001">
    <property type="term" value="P:metal ion transport"/>
    <property type="evidence" value="ECO:0007669"/>
    <property type="project" value="TreeGrafter"/>
</dbReference>
<dbReference type="GO" id="GO:0005509">
    <property type="term" value="F:calcium ion binding"/>
    <property type="evidence" value="ECO:0007669"/>
    <property type="project" value="InterPro"/>
</dbReference>
<dbReference type="GO" id="GO:0007154">
    <property type="term" value="P:cell communication"/>
    <property type="evidence" value="ECO:0007669"/>
    <property type="project" value="InterPro"/>
</dbReference>
<evidence type="ECO:0000256" key="4">
    <source>
        <dbReference type="ARBA" id="ARBA00023065"/>
    </source>
</evidence>
<dbReference type="AlphaFoldDB" id="A0A1Z4N456"/>
<dbReference type="InterPro" id="IPR003644">
    <property type="entry name" value="Calx_beta"/>
</dbReference>
<dbReference type="InterPro" id="IPR051171">
    <property type="entry name" value="CaCA"/>
</dbReference>
<dbReference type="Pfam" id="PF00353">
    <property type="entry name" value="HemolysinCabind"/>
    <property type="match status" value="3"/>
</dbReference>
<evidence type="ECO:0000256" key="2">
    <source>
        <dbReference type="ARBA" id="ARBA00022737"/>
    </source>
</evidence>
<accession>A0A1Z4N456</accession>
<dbReference type="Pfam" id="PF13448">
    <property type="entry name" value="DUF4114"/>
    <property type="match status" value="1"/>
</dbReference>
<feature type="compositionally biased region" description="Gly residues" evidence="5">
    <location>
        <begin position="34"/>
        <end position="45"/>
    </location>
</feature>
<dbReference type="SMART" id="SM00237">
    <property type="entry name" value="Calx_beta"/>
    <property type="match status" value="1"/>
</dbReference>
<sequence length="704" mass="74096">MIINGTANPDKLFGNINDQVFGLEGNDTLDAADGQGGNTLDGGPGNDELYGNTKDTLKGGAGEDSLYAVEIGGLNSLDGGDDNDELTIVEGNNNTLEGALGDDTLRIIEGSFNLLRGGAGNDRLYASSVSGNNTLEGGDGNDSLYAGKKGSQFTGGAGNDIFYLTSQGVPDVPVEVFDFTKGEDKIQITAIDEVKSFQDLKIEQILVNGQPGPDTVIKATINGALKDLGILRNVQANTLTASDFDLSVAIFSITNASAGEGNAIAFTVTRFAGTQLEQSVTVSTSKKTGDTASDTDFKAKTETLTFKAGETQKTFTVETIQDSLVEKDETFNVTLSNPTNQAIVSSTQGTAQGTIIDDDKKSLECTTDGDVFTIRGEGEKARLKVNLTGYSSKYVNELGVFVVDDTQGKINGIAPGAAGYAEAALARAKVIFSAIANRPNGFNINNIKSLLEFSSGENIRFYLVKNGTIDGVKNGKNSIADILFSGSTSQKITDLGSNSFSLAWQDGSGSSTTSFQDLIVQIQTTNESLSLGTSQQSQSQGECIDLRSVTQQVKASFELHREAKFNNYIGFFKAVDEKGGIDTNGDGKADLLPGQAGYTQAAIGGRVGGIDLTVDNQGTATFSGSFQGGSVFVPFIIVDGKIDAFLDNDANNDPAIYFPFLGANSDKVDHIRLLGNNTFGFEDLANGGDMDYNDVIVKVDLTIA</sequence>
<dbReference type="GO" id="GO:0016020">
    <property type="term" value="C:membrane"/>
    <property type="evidence" value="ECO:0007669"/>
    <property type="project" value="InterPro"/>
</dbReference>
<evidence type="ECO:0000256" key="5">
    <source>
        <dbReference type="SAM" id="MobiDB-lite"/>
    </source>
</evidence>
<keyword evidence="3" id="KW-0106">Calcium</keyword>
<gene>
    <name evidence="7" type="ORF">NIES37_45280</name>
</gene>
<keyword evidence="4" id="KW-0813">Transport</keyword>
<dbReference type="RefSeq" id="WP_096579476.1">
    <property type="nucleotide sequence ID" value="NZ_CAWNJS010000001.1"/>
</dbReference>
<dbReference type="PANTHER" id="PTHR11878:SF65">
    <property type="entry name" value="NA_CA-EXCHANGE PROTEIN, ISOFORM G"/>
    <property type="match status" value="1"/>
</dbReference>
<protein>
    <recommendedName>
        <fullName evidence="6">Calx-beta domain-containing protein</fullName>
    </recommendedName>
</protein>
<feature type="region of interest" description="Disordered" evidence="5">
    <location>
        <begin position="27"/>
        <end position="56"/>
    </location>
</feature>
<dbReference type="InterPro" id="IPR038081">
    <property type="entry name" value="CalX-like_sf"/>
</dbReference>
<evidence type="ECO:0000256" key="1">
    <source>
        <dbReference type="ARBA" id="ARBA00022729"/>
    </source>
</evidence>
<dbReference type="Proteomes" id="UP000218785">
    <property type="component" value="Chromosome"/>
</dbReference>
<dbReference type="InterPro" id="IPR011049">
    <property type="entry name" value="Serralysin-like_metalloprot_C"/>
</dbReference>
<reference evidence="7 8" key="1">
    <citation type="submission" date="2017-06" db="EMBL/GenBank/DDBJ databases">
        <title>Genome sequencing of cyanobaciteial culture collection at National Institute for Environmental Studies (NIES).</title>
        <authorList>
            <person name="Hirose Y."/>
            <person name="Shimura Y."/>
            <person name="Fujisawa T."/>
            <person name="Nakamura Y."/>
            <person name="Kawachi M."/>
        </authorList>
    </citation>
    <scope>NUCLEOTIDE SEQUENCE [LARGE SCALE GENOMIC DNA]</scope>
    <source>
        <strain evidence="7 8">NIES-37</strain>
    </source>
</reference>
<keyword evidence="2" id="KW-0677">Repeat</keyword>
<dbReference type="Gene3D" id="2.150.10.10">
    <property type="entry name" value="Serralysin-like metalloprotease, C-terminal"/>
    <property type="match status" value="2"/>
</dbReference>
<feature type="domain" description="Calx-beta" evidence="6">
    <location>
        <begin position="239"/>
        <end position="336"/>
    </location>
</feature>
<dbReference type="Gene3D" id="2.60.40.2030">
    <property type="match status" value="1"/>
</dbReference>
<organism evidence="7 8">
    <name type="scientific">Tolypothrix tenuis PCC 7101</name>
    <dbReference type="NCBI Taxonomy" id="231146"/>
    <lineage>
        <taxon>Bacteria</taxon>
        <taxon>Bacillati</taxon>
        <taxon>Cyanobacteriota</taxon>
        <taxon>Cyanophyceae</taxon>
        <taxon>Nostocales</taxon>
        <taxon>Tolypothrichaceae</taxon>
        <taxon>Tolypothrix</taxon>
    </lineage>
</organism>
<dbReference type="Pfam" id="PF03160">
    <property type="entry name" value="Calx-beta"/>
    <property type="match status" value="1"/>
</dbReference>
<dbReference type="EMBL" id="AP018248">
    <property type="protein sequence ID" value="BAZ00533.1"/>
    <property type="molecule type" value="Genomic_DNA"/>
</dbReference>
<keyword evidence="1" id="KW-0732">Signal</keyword>
<evidence type="ECO:0000256" key="3">
    <source>
        <dbReference type="ARBA" id="ARBA00022837"/>
    </source>
</evidence>
<keyword evidence="4" id="KW-0406">Ion transport</keyword>
<name>A0A1Z4N456_9CYAN</name>
<dbReference type="SUPFAM" id="SSF51120">
    <property type="entry name" value="beta-Roll"/>
    <property type="match status" value="1"/>
</dbReference>
<evidence type="ECO:0000259" key="6">
    <source>
        <dbReference type="SMART" id="SM00237"/>
    </source>
</evidence>
<dbReference type="SUPFAM" id="SSF141072">
    <property type="entry name" value="CalX-like"/>
    <property type="match status" value="1"/>
</dbReference>
<proteinExistence type="predicted"/>
<evidence type="ECO:0000313" key="8">
    <source>
        <dbReference type="Proteomes" id="UP000218785"/>
    </source>
</evidence>
<dbReference type="PANTHER" id="PTHR11878">
    <property type="entry name" value="SODIUM/CALCIUM EXCHANGER"/>
    <property type="match status" value="1"/>
</dbReference>
<keyword evidence="8" id="KW-1185">Reference proteome</keyword>